<dbReference type="Proteomes" id="UP001291309">
    <property type="component" value="Unassembled WGS sequence"/>
</dbReference>
<accession>A0ABU5HHU6</accession>
<dbReference type="SMART" id="SM00220">
    <property type="entry name" value="S_TKc"/>
    <property type="match status" value="1"/>
</dbReference>
<dbReference type="PANTHER" id="PTHR43289:SF6">
    <property type="entry name" value="SERINE_THREONINE-PROTEIN KINASE NEKL-3"/>
    <property type="match status" value="1"/>
</dbReference>
<dbReference type="Gene3D" id="1.10.510.10">
    <property type="entry name" value="Transferase(Phosphotransferase) domain 1"/>
    <property type="match status" value="1"/>
</dbReference>
<dbReference type="PANTHER" id="PTHR43289">
    <property type="entry name" value="MITOGEN-ACTIVATED PROTEIN KINASE KINASE KINASE 20-RELATED"/>
    <property type="match status" value="1"/>
</dbReference>
<dbReference type="SUPFAM" id="SSF56112">
    <property type="entry name" value="Protein kinase-like (PK-like)"/>
    <property type="match status" value="1"/>
</dbReference>
<keyword evidence="9" id="KW-1185">Reference proteome</keyword>
<dbReference type="EMBL" id="JAXIVS010000026">
    <property type="protein sequence ID" value="MDY7233030.1"/>
    <property type="molecule type" value="Genomic_DNA"/>
</dbReference>
<sequence>MSDEDKTSVLDESSRPSTALEERTRTPITMPSLRTGERRSLLEPGTLVKGRYRIERVLGEGGMGRIWLAEDLQELRQVALKEMQVPEGLSPAKVEELVLMFRHEFFAMTKLQHPGTLRVFDCGMTESGNRFITMEVVSGRDLSTLTREQPLDARTIYRILIQMAQVLAFIHARLYVHCDIKASNVRITDDGTVKLMDFGVMHQLGTPSPGKLKGTLEYMAPEWQRGASIDGRADLYSLGVTAYYLATRRLPFKRQSPAALLADHLTRPPPRPSSLCPVEPALEEIILVLLAKDPQKRFQDAGQLLEALCRASGEPLPEEPLSVRASYLHVPEVVGREAELEQLMNSLAEADWGQSRAILIGAPAGVGKSRLLQEFELQAKLAEMPFGLGQCRVEGLAPLAPISQALRCLVPLTPAELTERLGPLLGRVLPALATVPAPAFKDTGAEKIAVFGALTEWLQALSKRQAFVLCFEDLQWADSATLEMLNVIIRALHRTRGLVVGSFRPDALSRLSLAFQTVDEGLTVRMDLAPLTAEHVEKLVALALRGLQVPTGFVERLHTITGGNAFFATECLRALVEQGALRRVGGRWMADGDLATRALPATIEGAILARLSAVPSDRVALLRRLAPAGRALGLPMVRALAGMLEVDLFQALDDIVARQFLQLSEGRYVFTHDTVHQAIYESTPEEARRAYHGRVAEVLQSMGRDNPAADRVVGYHFARSTQPRRAIEPLMRAGQAAIEAQAMLDATLLLKEAAQLLELEPRTPERIDQTVRIWATLIEVGYTSDPPTTLEYAEKLFAHWADTVDLAAGRQEALEQLDAARTATGLERTKLLRQVFRHIPLSERMPPVEVFWKKAELQILQSTAMAIMGRTEDFQALLERVEAEHPVDSPFRAAVLIARAAASAHTGNFAGVLKAQREQVERLRSFRDAVGRLSPRLAWALGMGAYFLNMNRALRGEPLDEDAMRDGFEVAEVYGFTDVRVYHLFSQIVRAAFTGDGAALAPVLAEKLELIRRLGNPRLPERNLAIYTPPYYLERGELELVDAVLARGQSLVKLLPGDRWLQLYVQVYGACRDVLCDDVRAARESLPQALALARTGEFRMETLLRVYQSRFERAQGREAAAREAAEVALARALDSELENPFDEILARRALAPLVPTEEGIAHLKRALVVAQESRNVLQVGLVNLALAELWLACEPLEASQALDAAEKAFLAASAPGLLGRVTTLRGDVMRQLGLRTTA</sequence>
<protein>
    <submittedName>
        <fullName evidence="8">Protein kinase</fullName>
    </submittedName>
</protein>
<dbReference type="SUPFAM" id="SSF52540">
    <property type="entry name" value="P-loop containing nucleoside triphosphate hydrolases"/>
    <property type="match status" value="1"/>
</dbReference>
<keyword evidence="4 5" id="KW-0067">ATP-binding</keyword>
<dbReference type="GO" id="GO:0016301">
    <property type="term" value="F:kinase activity"/>
    <property type="evidence" value="ECO:0007669"/>
    <property type="project" value="UniProtKB-KW"/>
</dbReference>
<comment type="caution">
    <text evidence="8">The sequence shown here is derived from an EMBL/GenBank/DDBJ whole genome shotgun (WGS) entry which is preliminary data.</text>
</comment>
<feature type="domain" description="Protein kinase" evidence="7">
    <location>
        <begin position="52"/>
        <end position="309"/>
    </location>
</feature>
<dbReference type="RefSeq" id="WP_321551743.1">
    <property type="nucleotide sequence ID" value="NZ_JAXIVS010000026.1"/>
</dbReference>
<proteinExistence type="predicted"/>
<dbReference type="InterPro" id="IPR041664">
    <property type="entry name" value="AAA_16"/>
</dbReference>
<dbReference type="Pfam" id="PF13191">
    <property type="entry name" value="AAA_16"/>
    <property type="match status" value="1"/>
</dbReference>
<dbReference type="InterPro" id="IPR017441">
    <property type="entry name" value="Protein_kinase_ATP_BS"/>
</dbReference>
<dbReference type="InterPro" id="IPR000719">
    <property type="entry name" value="Prot_kinase_dom"/>
</dbReference>
<dbReference type="CDD" id="cd14014">
    <property type="entry name" value="STKc_PknB_like"/>
    <property type="match status" value="1"/>
</dbReference>
<evidence type="ECO:0000313" key="8">
    <source>
        <dbReference type="EMBL" id="MDY7233030.1"/>
    </source>
</evidence>
<dbReference type="InterPro" id="IPR027417">
    <property type="entry name" value="P-loop_NTPase"/>
</dbReference>
<evidence type="ECO:0000259" key="7">
    <source>
        <dbReference type="PROSITE" id="PS50011"/>
    </source>
</evidence>
<evidence type="ECO:0000256" key="2">
    <source>
        <dbReference type="ARBA" id="ARBA00022741"/>
    </source>
</evidence>
<dbReference type="InterPro" id="IPR011009">
    <property type="entry name" value="Kinase-like_dom_sf"/>
</dbReference>
<evidence type="ECO:0000313" key="9">
    <source>
        <dbReference type="Proteomes" id="UP001291309"/>
    </source>
</evidence>
<keyword evidence="3 8" id="KW-0418">Kinase</keyword>
<dbReference type="PROSITE" id="PS50011">
    <property type="entry name" value="PROTEIN_KINASE_DOM"/>
    <property type="match status" value="1"/>
</dbReference>
<feature type="compositionally biased region" description="Basic and acidic residues" evidence="6">
    <location>
        <begin position="1"/>
        <end position="25"/>
    </location>
</feature>
<dbReference type="Pfam" id="PF00069">
    <property type="entry name" value="Pkinase"/>
    <property type="match status" value="1"/>
</dbReference>
<keyword evidence="2 5" id="KW-0547">Nucleotide-binding</keyword>
<feature type="binding site" evidence="5">
    <location>
        <position position="81"/>
    </location>
    <ligand>
        <name>ATP</name>
        <dbReference type="ChEBI" id="CHEBI:30616"/>
    </ligand>
</feature>
<evidence type="ECO:0000256" key="3">
    <source>
        <dbReference type="ARBA" id="ARBA00022777"/>
    </source>
</evidence>
<evidence type="ECO:0000256" key="5">
    <source>
        <dbReference type="PROSITE-ProRule" id="PRU10141"/>
    </source>
</evidence>
<evidence type="ECO:0000256" key="4">
    <source>
        <dbReference type="ARBA" id="ARBA00022840"/>
    </source>
</evidence>
<reference evidence="8 9" key="1">
    <citation type="submission" date="2023-12" db="EMBL/GenBank/DDBJ databases">
        <title>the genome sequence of Hyalangium sp. s54d21.</title>
        <authorList>
            <person name="Zhang X."/>
        </authorList>
    </citation>
    <scope>NUCLEOTIDE SEQUENCE [LARGE SCALE GENOMIC DNA]</scope>
    <source>
        <strain evidence="9">s54d21</strain>
    </source>
</reference>
<evidence type="ECO:0000256" key="6">
    <source>
        <dbReference type="SAM" id="MobiDB-lite"/>
    </source>
</evidence>
<name>A0ABU5HHU6_9BACT</name>
<gene>
    <name evidence="8" type="ORF">SYV04_41975</name>
</gene>
<evidence type="ECO:0000256" key="1">
    <source>
        <dbReference type="ARBA" id="ARBA00022679"/>
    </source>
</evidence>
<organism evidence="8 9">
    <name type="scientific">Hyalangium rubrum</name>
    <dbReference type="NCBI Taxonomy" id="3103134"/>
    <lineage>
        <taxon>Bacteria</taxon>
        <taxon>Pseudomonadati</taxon>
        <taxon>Myxococcota</taxon>
        <taxon>Myxococcia</taxon>
        <taxon>Myxococcales</taxon>
        <taxon>Cystobacterineae</taxon>
        <taxon>Archangiaceae</taxon>
        <taxon>Hyalangium</taxon>
    </lineage>
</organism>
<feature type="region of interest" description="Disordered" evidence="6">
    <location>
        <begin position="1"/>
        <end position="37"/>
    </location>
</feature>
<dbReference type="PROSITE" id="PS00107">
    <property type="entry name" value="PROTEIN_KINASE_ATP"/>
    <property type="match status" value="1"/>
</dbReference>
<keyword evidence="1" id="KW-0808">Transferase</keyword>
<dbReference type="Gene3D" id="3.30.200.20">
    <property type="entry name" value="Phosphorylase Kinase, domain 1"/>
    <property type="match status" value="1"/>
</dbReference>